<evidence type="ECO:0000256" key="2">
    <source>
        <dbReference type="ARBA" id="ARBA00022741"/>
    </source>
</evidence>
<keyword evidence="3 5" id="KW-0067">ATP-binding</keyword>
<proteinExistence type="predicted"/>
<protein>
    <submittedName>
        <fullName evidence="5">ABC transporter ATP-binding protein</fullName>
    </submittedName>
</protein>
<dbReference type="PANTHER" id="PTHR42939">
    <property type="entry name" value="ABC TRANSPORTER ATP-BINDING PROTEIN ALBC-RELATED"/>
    <property type="match status" value="1"/>
</dbReference>
<keyword evidence="6" id="KW-1185">Reference proteome</keyword>
<dbReference type="InterPro" id="IPR003439">
    <property type="entry name" value="ABC_transporter-like_ATP-bd"/>
</dbReference>
<keyword evidence="1" id="KW-0813">Transport</keyword>
<dbReference type="CDD" id="cd03230">
    <property type="entry name" value="ABC_DR_subfamily_A"/>
    <property type="match status" value="1"/>
</dbReference>
<dbReference type="InterPro" id="IPR051782">
    <property type="entry name" value="ABC_Transporter_VariousFunc"/>
</dbReference>
<dbReference type="RefSeq" id="WP_268116616.1">
    <property type="nucleotide sequence ID" value="NZ_CP113524.1"/>
</dbReference>
<dbReference type="InterPro" id="IPR027417">
    <property type="entry name" value="P-loop_NTPase"/>
</dbReference>
<organism evidence="5 6">
    <name type="scientific">Lacrimispora xylanolytica</name>
    <dbReference type="NCBI Taxonomy" id="29375"/>
    <lineage>
        <taxon>Bacteria</taxon>
        <taxon>Bacillati</taxon>
        <taxon>Bacillota</taxon>
        <taxon>Clostridia</taxon>
        <taxon>Lachnospirales</taxon>
        <taxon>Lachnospiraceae</taxon>
        <taxon>Lacrimispora</taxon>
    </lineage>
</organism>
<sequence length="282" mass="32316">MLTMENVQKQYDGYSLDCSLELRTGYITGLVGPNGAGKTTIFKSALGLISVDGGKIRILNKEPKDLTAKEREEIGVVLYDSGFSGYLTLSDISAFLKNLYKKFNKEEFEQKCRDAGLPFHKRIKEFSTGMKAKLKLIAAMSHQAKILILDEPTAGLDVIARDELLDYIRAYMQEGDRSILISSHISKDLETLCDDVYLLDQGRIVLHEETDVLLDRYGLLKATKEQYEELDHQHIIRRRKEAYGYYCLTDQKEYYTRNYPDLVMEKGTIDEILTLMIRGERI</sequence>
<evidence type="ECO:0000313" key="6">
    <source>
        <dbReference type="Proteomes" id="UP001163115"/>
    </source>
</evidence>
<dbReference type="Pfam" id="PF00005">
    <property type="entry name" value="ABC_tran"/>
    <property type="match status" value="1"/>
</dbReference>
<name>A0ABY7AHC7_9FIRM</name>
<accession>A0ABY7AHC7</accession>
<evidence type="ECO:0000259" key="4">
    <source>
        <dbReference type="PROSITE" id="PS50893"/>
    </source>
</evidence>
<reference evidence="5" key="1">
    <citation type="submission" date="2022-11" db="EMBL/GenBank/DDBJ databases">
        <title>Lacrimispora xylanolytica sy1, complete genome.</title>
        <authorList>
            <person name="Choi S."/>
        </authorList>
    </citation>
    <scope>NUCLEOTIDE SEQUENCE</scope>
    <source>
        <strain evidence="5">Sy1</strain>
    </source>
</reference>
<feature type="domain" description="ABC transporter" evidence="4">
    <location>
        <begin position="2"/>
        <end position="226"/>
    </location>
</feature>
<keyword evidence="2" id="KW-0547">Nucleotide-binding</keyword>
<dbReference type="PANTHER" id="PTHR42939:SF3">
    <property type="entry name" value="ABC TRANSPORTER ATP-BINDING COMPONENT"/>
    <property type="match status" value="1"/>
</dbReference>
<dbReference type="Proteomes" id="UP001163115">
    <property type="component" value="Chromosome"/>
</dbReference>
<dbReference type="SUPFAM" id="SSF52540">
    <property type="entry name" value="P-loop containing nucleoside triphosphate hydrolases"/>
    <property type="match status" value="1"/>
</dbReference>
<dbReference type="Gene3D" id="3.40.50.300">
    <property type="entry name" value="P-loop containing nucleotide triphosphate hydrolases"/>
    <property type="match status" value="1"/>
</dbReference>
<evidence type="ECO:0000256" key="3">
    <source>
        <dbReference type="ARBA" id="ARBA00022840"/>
    </source>
</evidence>
<dbReference type="EMBL" id="CP113524">
    <property type="protein sequence ID" value="WAJ26041.1"/>
    <property type="molecule type" value="Genomic_DNA"/>
</dbReference>
<dbReference type="SMART" id="SM00382">
    <property type="entry name" value="AAA"/>
    <property type="match status" value="1"/>
</dbReference>
<evidence type="ECO:0000256" key="1">
    <source>
        <dbReference type="ARBA" id="ARBA00022448"/>
    </source>
</evidence>
<evidence type="ECO:0000313" key="5">
    <source>
        <dbReference type="EMBL" id="WAJ26041.1"/>
    </source>
</evidence>
<dbReference type="PROSITE" id="PS50893">
    <property type="entry name" value="ABC_TRANSPORTER_2"/>
    <property type="match status" value="1"/>
</dbReference>
<dbReference type="InterPro" id="IPR003593">
    <property type="entry name" value="AAA+_ATPase"/>
</dbReference>
<dbReference type="GO" id="GO:0005524">
    <property type="term" value="F:ATP binding"/>
    <property type="evidence" value="ECO:0007669"/>
    <property type="project" value="UniProtKB-KW"/>
</dbReference>
<gene>
    <name evidence="5" type="ORF">OW255_14995</name>
</gene>